<evidence type="ECO:0000313" key="3">
    <source>
        <dbReference type="Proteomes" id="UP001520878"/>
    </source>
</evidence>
<organism evidence="2 3">
    <name type="scientific">Fluctibacter halophilus</name>
    <dbReference type="NCBI Taxonomy" id="226011"/>
    <lineage>
        <taxon>Bacteria</taxon>
        <taxon>Pseudomonadati</taxon>
        <taxon>Pseudomonadota</taxon>
        <taxon>Gammaproteobacteria</taxon>
        <taxon>Alteromonadales</taxon>
        <taxon>Alteromonadaceae</taxon>
        <taxon>Fluctibacter</taxon>
    </lineage>
</organism>
<sequence>MNPVALVAVYVLLSEGLFALFPNAMGGGYSPIDIVAIAGIVVLAVTVCWASVAHRCCLDLTRIKTSDDKHDDHPVAG</sequence>
<dbReference type="Proteomes" id="UP001520878">
    <property type="component" value="Unassembled WGS sequence"/>
</dbReference>
<comment type="caution">
    <text evidence="2">The sequence shown here is derived from an EMBL/GenBank/DDBJ whole genome shotgun (WGS) entry which is preliminary data.</text>
</comment>
<gene>
    <name evidence="2" type="ORF">LJ739_07870</name>
</gene>
<keyword evidence="1" id="KW-1133">Transmembrane helix</keyword>
<reference evidence="2 3" key="1">
    <citation type="submission" date="2021-10" db="EMBL/GenBank/DDBJ databases">
        <title>Draft genome of Aestuariibacter halophilus JC2043.</title>
        <authorList>
            <person name="Emsley S.A."/>
            <person name="Pfannmuller K.M."/>
            <person name="Ushijima B."/>
            <person name="Saw J.H."/>
            <person name="Videau P."/>
        </authorList>
    </citation>
    <scope>NUCLEOTIDE SEQUENCE [LARGE SCALE GENOMIC DNA]</scope>
    <source>
        <strain evidence="2 3">JC2043</strain>
    </source>
</reference>
<evidence type="ECO:0000313" key="2">
    <source>
        <dbReference type="EMBL" id="MCC2616153.1"/>
    </source>
</evidence>
<proteinExistence type="predicted"/>
<keyword evidence="3" id="KW-1185">Reference proteome</keyword>
<evidence type="ECO:0000256" key="1">
    <source>
        <dbReference type="SAM" id="Phobius"/>
    </source>
</evidence>
<name>A0ABS8G6K2_9ALTE</name>
<accession>A0ABS8G6K2</accession>
<dbReference type="EMBL" id="JAJEWP010000001">
    <property type="protein sequence ID" value="MCC2616153.1"/>
    <property type="molecule type" value="Genomic_DNA"/>
</dbReference>
<keyword evidence="1" id="KW-0472">Membrane</keyword>
<keyword evidence="1" id="KW-0812">Transmembrane</keyword>
<protein>
    <submittedName>
        <fullName evidence="2">Uncharacterized protein</fullName>
    </submittedName>
</protein>
<feature type="transmembrane region" description="Helical" evidence="1">
    <location>
        <begin position="29"/>
        <end position="52"/>
    </location>
</feature>
<dbReference type="RefSeq" id="WP_229158873.1">
    <property type="nucleotide sequence ID" value="NZ_JAJEWP010000001.1"/>
</dbReference>